<dbReference type="Proteomes" id="UP000270487">
    <property type="component" value="Chromosome"/>
</dbReference>
<protein>
    <submittedName>
        <fullName evidence="2">RES domain</fullName>
    </submittedName>
</protein>
<dbReference type="AlphaFoldDB" id="A0A448S676"/>
<proteinExistence type="predicted"/>
<organism evidence="2 3">
    <name type="scientific">Serratia fonticola</name>
    <dbReference type="NCBI Taxonomy" id="47917"/>
    <lineage>
        <taxon>Bacteria</taxon>
        <taxon>Pseudomonadati</taxon>
        <taxon>Pseudomonadota</taxon>
        <taxon>Gammaproteobacteria</taxon>
        <taxon>Enterobacterales</taxon>
        <taxon>Yersiniaceae</taxon>
        <taxon>Serratia</taxon>
    </lineage>
</organism>
<dbReference type="SMART" id="SM00953">
    <property type="entry name" value="RES"/>
    <property type="match status" value="1"/>
</dbReference>
<gene>
    <name evidence="2" type="ORF">NCTC13193_00715</name>
</gene>
<reference evidence="2 3" key="1">
    <citation type="submission" date="2018-12" db="EMBL/GenBank/DDBJ databases">
        <authorList>
            <consortium name="Pathogen Informatics"/>
        </authorList>
    </citation>
    <scope>NUCLEOTIDE SEQUENCE [LARGE SCALE GENOMIC DNA]</scope>
    <source>
        <strain evidence="2 3">NCTC13193</strain>
    </source>
</reference>
<dbReference type="InterPro" id="IPR014914">
    <property type="entry name" value="RES_dom"/>
</dbReference>
<evidence type="ECO:0000313" key="2">
    <source>
        <dbReference type="EMBL" id="VEI63277.1"/>
    </source>
</evidence>
<dbReference type="EMBL" id="LR134492">
    <property type="protein sequence ID" value="VEI63277.1"/>
    <property type="molecule type" value="Genomic_DNA"/>
</dbReference>
<dbReference type="RefSeq" id="WP_164721847.1">
    <property type="nucleotide sequence ID" value="NZ_CAMISF010000020.1"/>
</dbReference>
<feature type="domain" description="RES" evidence="1">
    <location>
        <begin position="68"/>
        <end position="211"/>
    </location>
</feature>
<dbReference type="Pfam" id="PF08808">
    <property type="entry name" value="RES"/>
    <property type="match status" value="1"/>
</dbReference>
<name>A0A448S676_SERFO</name>
<accession>A0A448S676</accession>
<sequence>MEQNKVKQKGEPKKEDFGSPVFLGRKIAAPGKTLRVRIEVIPKGTVLHRCHDAQYPGDSFNPGRVLLPNEYGARFSPIRDAALDLIPTMYLASSCEAAIAESVFHDVVATGKTEFFDLRPFTKMHYIQLKLERDLNVVSCRAQDCIYMGIDRDELIGSTQLEYSQTRAWSQAIYQQHHNVDGMKWYSKRDDDHFALVLFGGQRVMNSELSIAEPSSRLLSHKTIGQIIQKTAERLGLILTEE</sequence>
<evidence type="ECO:0000259" key="1">
    <source>
        <dbReference type="SMART" id="SM00953"/>
    </source>
</evidence>
<evidence type="ECO:0000313" key="3">
    <source>
        <dbReference type="Proteomes" id="UP000270487"/>
    </source>
</evidence>